<name>A0A841GB97_9GAMM</name>
<accession>A0A841GB97</accession>
<evidence type="ECO:0000313" key="1">
    <source>
        <dbReference type="EMBL" id="MBB6056378.1"/>
    </source>
</evidence>
<dbReference type="PIRSF" id="PIRSF019381">
    <property type="entry name" value="YcjX"/>
    <property type="match status" value="1"/>
</dbReference>
<dbReference type="RefSeq" id="WP_188027097.1">
    <property type="nucleotide sequence ID" value="NZ_JACHGR010000007.1"/>
</dbReference>
<reference evidence="1 2" key="1">
    <citation type="submission" date="2020-08" db="EMBL/GenBank/DDBJ databases">
        <title>Genomic Encyclopedia of Type Strains, Phase IV (KMG-IV): sequencing the most valuable type-strain genomes for metagenomic binning, comparative biology and taxonomic classification.</title>
        <authorList>
            <person name="Goeker M."/>
        </authorList>
    </citation>
    <scope>NUCLEOTIDE SEQUENCE [LARGE SCALE GENOMIC DNA]</scope>
    <source>
        <strain evidence="1 2">DSM 22975</strain>
    </source>
</reference>
<keyword evidence="2" id="KW-1185">Reference proteome</keyword>
<dbReference type="Proteomes" id="UP000585721">
    <property type="component" value="Unassembled WGS sequence"/>
</dbReference>
<sequence length="470" mass="54141">MLQHERWLNLQRKADTLWQRTWDRHLRLAVTGLARSGKTAFVTALIQQLEQAGFSARLPHWQVLQQGRLLGVQQVVQTHQHIPTFGYSQALSVLSSDPPGWPEPTQTLSEIRLELRFRSQHLLRQKIGHDVCHLYLDIVDYPGEWLLDLPLLDLSYAQWSAQIREQLQSPRRRRLAEPWLSAGSHWSASQPFSAMVDKVKNISALYTQYLQDCRQQLGLQSIQPGRFVLPGEFAGAPMLQFVPWVWGASPESPEHDSLYGLLQARYEAYKEHVVKQFYQKHFSGFDRQIVLVDCLQPLKVSHEAIYDLRDTLGQLLQSFQYGSSYWWQRLFSPRIDKLLFVASKADHVTPDQHPALLSLLRDLVQPGLARARFEGVSLECMAMAAIRSSEYHQVDYLGQPLTVLHGIDLAGHELALFPGVIPSRIPDPDFWQNSPLRLTDLRPPLWQKDQARPHIRLDQVLEYLLGDKMQ</sequence>
<dbReference type="Pfam" id="PF04317">
    <property type="entry name" value="DUF463"/>
    <property type="match status" value="1"/>
</dbReference>
<evidence type="ECO:0008006" key="3">
    <source>
        <dbReference type="Google" id="ProtNLM"/>
    </source>
</evidence>
<protein>
    <recommendedName>
        <fullName evidence="3">YcjX family protein</fullName>
    </recommendedName>
</protein>
<evidence type="ECO:0000313" key="2">
    <source>
        <dbReference type="Proteomes" id="UP000585721"/>
    </source>
</evidence>
<dbReference type="PANTHER" id="PTHR38605:SF1">
    <property type="entry name" value="ATPASE"/>
    <property type="match status" value="1"/>
</dbReference>
<dbReference type="EMBL" id="JACHGR010000007">
    <property type="protein sequence ID" value="MBB6056378.1"/>
    <property type="molecule type" value="Genomic_DNA"/>
</dbReference>
<dbReference type="PANTHER" id="PTHR38605">
    <property type="entry name" value="ATPASE-RELATED"/>
    <property type="match status" value="1"/>
</dbReference>
<gene>
    <name evidence="1" type="ORF">HNR75_002310</name>
</gene>
<proteinExistence type="predicted"/>
<dbReference type="AlphaFoldDB" id="A0A841GB97"/>
<dbReference type="InterPro" id="IPR007413">
    <property type="entry name" value="YcjX-like"/>
</dbReference>
<organism evidence="1 2">
    <name type="scientific">Tolumonas osonensis</name>
    <dbReference type="NCBI Taxonomy" id="675874"/>
    <lineage>
        <taxon>Bacteria</taxon>
        <taxon>Pseudomonadati</taxon>
        <taxon>Pseudomonadota</taxon>
        <taxon>Gammaproteobacteria</taxon>
        <taxon>Aeromonadales</taxon>
        <taxon>Aeromonadaceae</taxon>
        <taxon>Tolumonas</taxon>
    </lineage>
</organism>
<comment type="caution">
    <text evidence="1">The sequence shown here is derived from an EMBL/GenBank/DDBJ whole genome shotgun (WGS) entry which is preliminary data.</text>
</comment>